<protein>
    <recommendedName>
        <fullName evidence="3">Ribosomal protein L31</fullName>
    </recommendedName>
</protein>
<dbReference type="EMBL" id="BORJ01000012">
    <property type="protein sequence ID" value="GIN98134.1"/>
    <property type="molecule type" value="Genomic_DNA"/>
</dbReference>
<evidence type="ECO:0008006" key="3">
    <source>
        <dbReference type="Google" id="ProtNLM"/>
    </source>
</evidence>
<accession>A0ABQ4L1N9</accession>
<sequence length="61" mass="7123">MGETLHSVCGGYSLIAHNERITFKCHKRWRKKVTKQSQSIIKPITFLVPYGKNDKLNMKFD</sequence>
<proteinExistence type="predicted"/>
<evidence type="ECO:0000313" key="2">
    <source>
        <dbReference type="Proteomes" id="UP000680670"/>
    </source>
</evidence>
<keyword evidence="2" id="KW-1185">Reference proteome</keyword>
<gene>
    <name evidence="1" type="ORF">J6TS1_40040</name>
</gene>
<name>A0ABQ4L1N9_SIMTE</name>
<dbReference type="Proteomes" id="UP000680670">
    <property type="component" value="Unassembled WGS sequence"/>
</dbReference>
<evidence type="ECO:0000313" key="1">
    <source>
        <dbReference type="EMBL" id="GIN98134.1"/>
    </source>
</evidence>
<organism evidence="1 2">
    <name type="scientific">Siminovitchia terrae</name>
    <name type="common">Bacillus terrae</name>
    <dbReference type="NCBI Taxonomy" id="1914933"/>
    <lineage>
        <taxon>Bacteria</taxon>
        <taxon>Bacillati</taxon>
        <taxon>Bacillota</taxon>
        <taxon>Bacilli</taxon>
        <taxon>Bacillales</taxon>
        <taxon>Bacillaceae</taxon>
        <taxon>Siminovitchia</taxon>
    </lineage>
</organism>
<comment type="caution">
    <text evidence="1">The sequence shown here is derived from an EMBL/GenBank/DDBJ whole genome shotgun (WGS) entry which is preliminary data.</text>
</comment>
<reference evidence="1 2" key="1">
    <citation type="submission" date="2021-03" db="EMBL/GenBank/DDBJ databases">
        <title>Antimicrobial resistance genes in bacteria isolated from Japanese honey, and their potential for conferring macrolide and lincosamide resistance in the American foulbrood pathogen Paenibacillus larvae.</title>
        <authorList>
            <person name="Okamoto M."/>
            <person name="Kumagai M."/>
            <person name="Kanamori H."/>
            <person name="Takamatsu D."/>
        </authorList>
    </citation>
    <scope>NUCLEOTIDE SEQUENCE [LARGE SCALE GENOMIC DNA]</scope>
    <source>
        <strain evidence="1 2">J6TS1</strain>
    </source>
</reference>